<dbReference type="CDD" id="cd12148">
    <property type="entry name" value="fungal_TF_MHR"/>
    <property type="match status" value="1"/>
</dbReference>
<organism evidence="6 7">
    <name type="scientific">Aaosphaeria arxii CBS 175.79</name>
    <dbReference type="NCBI Taxonomy" id="1450172"/>
    <lineage>
        <taxon>Eukaryota</taxon>
        <taxon>Fungi</taxon>
        <taxon>Dikarya</taxon>
        <taxon>Ascomycota</taxon>
        <taxon>Pezizomycotina</taxon>
        <taxon>Dothideomycetes</taxon>
        <taxon>Pleosporomycetidae</taxon>
        <taxon>Pleosporales</taxon>
        <taxon>Pleosporales incertae sedis</taxon>
        <taxon>Aaosphaeria</taxon>
    </lineage>
</organism>
<evidence type="ECO:0000256" key="1">
    <source>
        <dbReference type="ARBA" id="ARBA00022723"/>
    </source>
</evidence>
<dbReference type="PANTHER" id="PTHR46910">
    <property type="entry name" value="TRANSCRIPTION FACTOR PDR1"/>
    <property type="match status" value="1"/>
</dbReference>
<reference evidence="6" key="1">
    <citation type="journal article" date="2020" name="Stud. Mycol.">
        <title>101 Dothideomycetes genomes: a test case for predicting lifestyles and emergence of pathogens.</title>
        <authorList>
            <person name="Haridas S."/>
            <person name="Albert R."/>
            <person name="Binder M."/>
            <person name="Bloem J."/>
            <person name="Labutti K."/>
            <person name="Salamov A."/>
            <person name="Andreopoulos B."/>
            <person name="Baker S."/>
            <person name="Barry K."/>
            <person name="Bills G."/>
            <person name="Bluhm B."/>
            <person name="Cannon C."/>
            <person name="Castanera R."/>
            <person name="Culley D."/>
            <person name="Daum C."/>
            <person name="Ezra D."/>
            <person name="Gonzalez J."/>
            <person name="Henrissat B."/>
            <person name="Kuo A."/>
            <person name="Liang C."/>
            <person name="Lipzen A."/>
            <person name="Lutzoni F."/>
            <person name="Magnuson J."/>
            <person name="Mondo S."/>
            <person name="Nolan M."/>
            <person name="Ohm R."/>
            <person name="Pangilinan J."/>
            <person name="Park H.-J."/>
            <person name="Ramirez L."/>
            <person name="Alfaro M."/>
            <person name="Sun H."/>
            <person name="Tritt A."/>
            <person name="Yoshinaga Y."/>
            <person name="Zwiers L.-H."/>
            <person name="Turgeon B."/>
            <person name="Goodwin S."/>
            <person name="Spatafora J."/>
            <person name="Crous P."/>
            <person name="Grigoriev I."/>
        </authorList>
    </citation>
    <scope>NUCLEOTIDE SEQUENCE</scope>
    <source>
        <strain evidence="6">CBS 175.79</strain>
    </source>
</reference>
<sequence length="756" mass="82401">MDSLPRPTSSSSTGPRLNKTCDQCRSRKIRCIIPDTASTTTTAPICISCTKRGQICHFSIFRRKIRVRVPGGGAALPSHGGFRGEGEGGVADKMALGDTFIDRILQCGQQDVKPPSDFSVFTTGDDEVPSSGLAFFSEQKVASLTEKLGTSRLRELVQRLDGIILDRLGYMEGSSLPRVNFEKPGGAIEWLGDEEAGAYVDAFFANVHPVYPFLDRQDFEAQISRPDLRSLMAQNPSFSALYYTVLALGSQFLGEGTYEPGRGKSWELYQMALGHMSEILLPREGLENVQALAAMSIYTLNPCSLQLDDCIISQAARMLIPLRYHKSVFSDPKHLKVFWVIYALEKQQSMHSRTSSIIPDDDICCVLPSFPEAQHADCNLFVTFIRIGRISSIVYNSLFSISATLRSPSSYQAAIAHVRRILEEWRLSIPADLRPGSADNFPKAASTGVALAALQVHFSYYQIVIGLERLTLHLDTEDGAEAQMSRQRLMDTARTILELTKFIDVQPYTPVFILAVLPISAIFILFDFVVHNPHHRESRTNLSLLESAAGYFSLIEMASQRALPGSVLAEFAQIAREYYLQAQSMKPPPVPPAVGLKTTKMAVGEEGGEREAEVRVKVEPDVPQPSQQPSQPQTQLPLFPPSLSTLPNQLPEYDTSSSFPTDMETDPTDYLSYPTPLNFTAASDFHSSDAGVVGGGGEHDHLKTMFGWAFPAAESMDWGADWDGGLGVDLGVLGGLDGLGGLDLGGGGGGAGESGS</sequence>
<dbReference type="Gene3D" id="4.10.240.10">
    <property type="entry name" value="Zn(2)-C6 fungal-type DNA-binding domain"/>
    <property type="match status" value="1"/>
</dbReference>
<dbReference type="OrthoDB" id="39175at2759"/>
<dbReference type="AlphaFoldDB" id="A0A6A5XVU2"/>
<dbReference type="GO" id="GO:0006351">
    <property type="term" value="P:DNA-templated transcription"/>
    <property type="evidence" value="ECO:0007669"/>
    <property type="project" value="InterPro"/>
</dbReference>
<feature type="domain" description="Zn(2)-C6 fungal-type" evidence="5">
    <location>
        <begin position="20"/>
        <end position="58"/>
    </location>
</feature>
<dbReference type="SMART" id="SM00906">
    <property type="entry name" value="Fungal_trans"/>
    <property type="match status" value="1"/>
</dbReference>
<protein>
    <recommendedName>
        <fullName evidence="5">Zn(2)-C6 fungal-type domain-containing protein</fullName>
    </recommendedName>
</protein>
<dbReference type="CDD" id="cd00067">
    <property type="entry name" value="GAL4"/>
    <property type="match status" value="1"/>
</dbReference>
<dbReference type="Pfam" id="PF04082">
    <property type="entry name" value="Fungal_trans"/>
    <property type="match status" value="1"/>
</dbReference>
<dbReference type="GeneID" id="54291102"/>
<keyword evidence="4" id="KW-1133">Transmembrane helix</keyword>
<keyword evidence="7" id="KW-1185">Reference proteome</keyword>
<name>A0A6A5XVU2_9PLEO</name>
<dbReference type="InterPro" id="IPR036864">
    <property type="entry name" value="Zn2-C6_fun-type_DNA-bd_sf"/>
</dbReference>
<dbReference type="GO" id="GO:0008270">
    <property type="term" value="F:zinc ion binding"/>
    <property type="evidence" value="ECO:0007669"/>
    <property type="project" value="InterPro"/>
</dbReference>
<dbReference type="EMBL" id="ML978068">
    <property type="protein sequence ID" value="KAF2017079.1"/>
    <property type="molecule type" value="Genomic_DNA"/>
</dbReference>
<dbReference type="InterPro" id="IPR007219">
    <property type="entry name" value="XnlR_reg_dom"/>
</dbReference>
<keyword evidence="2" id="KW-0539">Nucleus</keyword>
<evidence type="ECO:0000256" key="2">
    <source>
        <dbReference type="ARBA" id="ARBA00023242"/>
    </source>
</evidence>
<feature type="compositionally biased region" description="Basic and acidic residues" evidence="3">
    <location>
        <begin position="607"/>
        <end position="620"/>
    </location>
</feature>
<dbReference type="InterPro" id="IPR001138">
    <property type="entry name" value="Zn2Cys6_DnaBD"/>
</dbReference>
<keyword evidence="1" id="KW-0479">Metal-binding</keyword>
<evidence type="ECO:0000313" key="7">
    <source>
        <dbReference type="Proteomes" id="UP000799778"/>
    </source>
</evidence>
<feature type="region of interest" description="Disordered" evidence="3">
    <location>
        <begin position="604"/>
        <end position="642"/>
    </location>
</feature>
<proteinExistence type="predicted"/>
<evidence type="ECO:0000256" key="3">
    <source>
        <dbReference type="SAM" id="MobiDB-lite"/>
    </source>
</evidence>
<evidence type="ECO:0000259" key="5">
    <source>
        <dbReference type="PROSITE" id="PS50048"/>
    </source>
</evidence>
<dbReference type="SUPFAM" id="SSF57701">
    <property type="entry name" value="Zn2/Cys6 DNA-binding domain"/>
    <property type="match status" value="1"/>
</dbReference>
<feature type="compositionally biased region" description="Low complexity" evidence="3">
    <location>
        <begin position="624"/>
        <end position="642"/>
    </location>
</feature>
<evidence type="ECO:0000313" key="6">
    <source>
        <dbReference type="EMBL" id="KAF2017079.1"/>
    </source>
</evidence>
<keyword evidence="4" id="KW-0472">Membrane</keyword>
<gene>
    <name evidence="6" type="ORF">BU24DRAFT_490316</name>
</gene>
<dbReference type="PANTHER" id="PTHR46910:SF25">
    <property type="entry name" value="ABC-TRANSPORTER-REGULATING TRANSCRIPTION FACTOR"/>
    <property type="match status" value="1"/>
</dbReference>
<feature type="transmembrane region" description="Helical" evidence="4">
    <location>
        <begin position="511"/>
        <end position="530"/>
    </location>
</feature>
<dbReference type="SMART" id="SM00066">
    <property type="entry name" value="GAL4"/>
    <property type="match status" value="1"/>
</dbReference>
<dbReference type="GO" id="GO:0003677">
    <property type="term" value="F:DNA binding"/>
    <property type="evidence" value="ECO:0007669"/>
    <property type="project" value="InterPro"/>
</dbReference>
<evidence type="ECO:0000256" key="4">
    <source>
        <dbReference type="SAM" id="Phobius"/>
    </source>
</evidence>
<dbReference type="Proteomes" id="UP000799778">
    <property type="component" value="Unassembled WGS sequence"/>
</dbReference>
<keyword evidence="4" id="KW-0812">Transmembrane</keyword>
<dbReference type="PROSITE" id="PS50048">
    <property type="entry name" value="ZN2_CY6_FUNGAL_2"/>
    <property type="match status" value="1"/>
</dbReference>
<dbReference type="InterPro" id="IPR050987">
    <property type="entry name" value="AtrR-like"/>
</dbReference>
<dbReference type="RefSeq" id="XP_033385418.1">
    <property type="nucleotide sequence ID" value="XM_033533705.1"/>
</dbReference>
<accession>A0A6A5XVU2</accession>
<dbReference type="GO" id="GO:0000981">
    <property type="term" value="F:DNA-binding transcription factor activity, RNA polymerase II-specific"/>
    <property type="evidence" value="ECO:0007669"/>
    <property type="project" value="InterPro"/>
</dbReference>